<sequence length="542" mass="62274">MRKTMYPQPVTTAMSASTPEPFSEAPTEYGTEASRKPRPAASFRPYWYSLAKLESPWDFVKELFDRILGRIFGTKAEQKPAYSFNAKSRVSWPSIYLINWLPKSMRILGFKTRTKRRIEKKIRDLESCQPMIHKPSISYRIRKSSPFYLWCFWFLAMSLYTVAVAAFRDRFRFTCGAQASTLEAMASAKKDRYRDMVQPETLLYFETVIAGGGAFILAQGFFSSRAARERMERVGHTAVTVATSLLKGTRFGIDGPEQLQFRVYHCLALLTAYPVCLVHQIRGNTYDPLVVERCRDTAVQLQKSRPLGVRLGLPTRDCRAFERLSLDIEREYCERYSRDRDPSMAPQRIIYNIRNHLEDLMDSNELIMSRSPIVRENIDIMAISGRECSVFAFTDAVPITFLTTIDLMARIICLSLPWQVCASFQGVDPNRTMLEFAGTSIISATALTILHEIRKLWDPFSKGLNTFAWTLGIAKEIDCMLNEFYGKDRGARDERDVRIHGYAHREPPPDPSEHQARALLRQLSMLSTRTDEGFDECRNCYI</sequence>
<reference evidence="3" key="2">
    <citation type="submission" date="2020-05" db="EMBL/GenBank/DDBJ databases">
        <authorList>
            <person name="Kim H.-S."/>
            <person name="Proctor R.H."/>
            <person name="Brown D.W."/>
        </authorList>
    </citation>
    <scope>NUCLEOTIDE SEQUENCE</scope>
    <source>
        <strain evidence="3">NRRL 22465</strain>
    </source>
</reference>
<protein>
    <submittedName>
        <fullName evidence="3">Uncharacterized protein</fullName>
    </submittedName>
</protein>
<keyword evidence="4" id="KW-1185">Reference proteome</keyword>
<keyword evidence="2" id="KW-0812">Transmembrane</keyword>
<evidence type="ECO:0000256" key="2">
    <source>
        <dbReference type="SAM" id="Phobius"/>
    </source>
</evidence>
<feature type="transmembrane region" description="Helical" evidence="2">
    <location>
        <begin position="202"/>
        <end position="222"/>
    </location>
</feature>
<dbReference type="EMBL" id="JABEYC010000281">
    <property type="protein sequence ID" value="KAF4979725.1"/>
    <property type="molecule type" value="Genomic_DNA"/>
</dbReference>
<evidence type="ECO:0000313" key="3">
    <source>
        <dbReference type="EMBL" id="KAF4979725.1"/>
    </source>
</evidence>
<comment type="caution">
    <text evidence="3">The sequence shown here is derived from an EMBL/GenBank/DDBJ whole genome shotgun (WGS) entry which is preliminary data.</text>
</comment>
<dbReference type="AlphaFoldDB" id="A0A8H4UN81"/>
<proteinExistence type="predicted"/>
<organism evidence="3 4">
    <name type="scientific">Fusarium zealandicum</name>
    <dbReference type="NCBI Taxonomy" id="1053134"/>
    <lineage>
        <taxon>Eukaryota</taxon>
        <taxon>Fungi</taxon>
        <taxon>Dikarya</taxon>
        <taxon>Ascomycota</taxon>
        <taxon>Pezizomycotina</taxon>
        <taxon>Sordariomycetes</taxon>
        <taxon>Hypocreomycetidae</taxon>
        <taxon>Hypocreales</taxon>
        <taxon>Nectriaceae</taxon>
        <taxon>Fusarium</taxon>
        <taxon>Fusarium staphyleae species complex</taxon>
    </lineage>
</organism>
<name>A0A8H4UN81_9HYPO</name>
<gene>
    <name evidence="3" type="ORF">FZEAL_4120</name>
</gene>
<keyword evidence="2" id="KW-1133">Transmembrane helix</keyword>
<feature type="transmembrane region" description="Helical" evidence="2">
    <location>
        <begin position="147"/>
        <end position="167"/>
    </location>
</feature>
<accession>A0A8H4UN81</accession>
<dbReference type="OrthoDB" id="5153901at2759"/>
<reference evidence="3" key="1">
    <citation type="journal article" date="2020" name="BMC Genomics">
        <title>Correction to: Identification and distribution of gene clusters required for synthesis of sphingolipid metabolism inhibitors in diverse species of the filamentous fungus Fusarium.</title>
        <authorList>
            <person name="Kim H.S."/>
            <person name="Lohmar J.M."/>
            <person name="Busman M."/>
            <person name="Brown D.W."/>
            <person name="Naumann T.A."/>
            <person name="Divon H.H."/>
            <person name="Lysoe E."/>
            <person name="Uhlig S."/>
            <person name="Proctor R.H."/>
        </authorList>
    </citation>
    <scope>NUCLEOTIDE SEQUENCE</scope>
    <source>
        <strain evidence="3">NRRL 22465</strain>
    </source>
</reference>
<keyword evidence="2" id="KW-0472">Membrane</keyword>
<feature type="region of interest" description="Disordered" evidence="1">
    <location>
        <begin position="1"/>
        <end position="38"/>
    </location>
</feature>
<dbReference type="Proteomes" id="UP000635477">
    <property type="component" value="Unassembled WGS sequence"/>
</dbReference>
<feature type="compositionally biased region" description="Polar residues" evidence="1">
    <location>
        <begin position="9"/>
        <end position="20"/>
    </location>
</feature>
<evidence type="ECO:0000256" key="1">
    <source>
        <dbReference type="SAM" id="MobiDB-lite"/>
    </source>
</evidence>
<evidence type="ECO:0000313" key="4">
    <source>
        <dbReference type="Proteomes" id="UP000635477"/>
    </source>
</evidence>